<keyword evidence="2" id="KW-0812">Transmembrane</keyword>
<dbReference type="RefSeq" id="WP_345188299.1">
    <property type="nucleotide sequence ID" value="NZ_BAABGP010000022.1"/>
</dbReference>
<comment type="caution">
    <text evidence="3">The sequence shown here is derived from an EMBL/GenBank/DDBJ whole genome shotgun (WGS) entry which is preliminary data.</text>
</comment>
<evidence type="ECO:0000256" key="2">
    <source>
        <dbReference type="SAM" id="Phobius"/>
    </source>
</evidence>
<evidence type="ECO:0000313" key="3">
    <source>
        <dbReference type="EMBL" id="GAA4489680.1"/>
    </source>
</evidence>
<accession>A0ABP8PP27</accession>
<dbReference type="Proteomes" id="UP001500731">
    <property type="component" value="Unassembled WGS sequence"/>
</dbReference>
<sequence length="296" mass="28748">MTQDADRDAAMRAEPSRRSARLRQPTPAVLPVAVPVTHSGTGSPTPRRRRALLILGLIAVVLLLGAAVATVVGVWNGSPEANPAAGYDLSTSASDSGDAPRSVNALLGEGGGSPTAPDLPTGATPTPVVPTAVPEGPHPADPTAPNGSSPAVPVTGGTLPAPGDAGAPSTPNAPSAPSGPSAPAAPSSPTTPPAAPAPAAPRPLAFTGLTQHSTIGLLGIRILSSDTLSLSGQPGSTASVSYDSTSVGSVTFDGAGRASLTVGGGLLDLGLGDPVIRVAYSDGTAGAPIQARRSAL</sequence>
<feature type="compositionally biased region" description="Low complexity" evidence="1">
    <location>
        <begin position="120"/>
        <end position="135"/>
    </location>
</feature>
<dbReference type="EMBL" id="BAABGP010000022">
    <property type="protein sequence ID" value="GAA4489680.1"/>
    <property type="molecule type" value="Genomic_DNA"/>
</dbReference>
<feature type="compositionally biased region" description="Pro residues" evidence="1">
    <location>
        <begin position="189"/>
        <end position="201"/>
    </location>
</feature>
<feature type="compositionally biased region" description="Low complexity" evidence="1">
    <location>
        <begin position="165"/>
        <end position="188"/>
    </location>
</feature>
<keyword evidence="2" id="KW-1133">Transmembrane helix</keyword>
<feature type="region of interest" description="Disordered" evidence="1">
    <location>
        <begin position="1"/>
        <end position="26"/>
    </location>
</feature>
<keyword evidence="4" id="KW-1185">Reference proteome</keyword>
<name>A0ABP8PP27_9MICO</name>
<evidence type="ECO:0000313" key="4">
    <source>
        <dbReference type="Proteomes" id="UP001500731"/>
    </source>
</evidence>
<keyword evidence="2" id="KW-0472">Membrane</keyword>
<gene>
    <name evidence="3" type="ORF">GCM10023171_30950</name>
</gene>
<feature type="compositionally biased region" description="Basic and acidic residues" evidence="1">
    <location>
        <begin position="1"/>
        <end position="17"/>
    </location>
</feature>
<feature type="region of interest" description="Disordered" evidence="1">
    <location>
        <begin position="86"/>
        <end position="204"/>
    </location>
</feature>
<feature type="transmembrane region" description="Helical" evidence="2">
    <location>
        <begin position="52"/>
        <end position="75"/>
    </location>
</feature>
<organism evidence="3 4">
    <name type="scientific">Microbacterium panaciterrae</name>
    <dbReference type="NCBI Taxonomy" id="985759"/>
    <lineage>
        <taxon>Bacteria</taxon>
        <taxon>Bacillati</taxon>
        <taxon>Actinomycetota</taxon>
        <taxon>Actinomycetes</taxon>
        <taxon>Micrococcales</taxon>
        <taxon>Microbacteriaceae</taxon>
        <taxon>Microbacterium</taxon>
    </lineage>
</organism>
<reference evidence="4" key="1">
    <citation type="journal article" date="2019" name="Int. J. Syst. Evol. Microbiol.">
        <title>The Global Catalogue of Microorganisms (GCM) 10K type strain sequencing project: providing services to taxonomists for standard genome sequencing and annotation.</title>
        <authorList>
            <consortium name="The Broad Institute Genomics Platform"/>
            <consortium name="The Broad Institute Genome Sequencing Center for Infectious Disease"/>
            <person name="Wu L."/>
            <person name="Ma J."/>
        </authorList>
    </citation>
    <scope>NUCLEOTIDE SEQUENCE [LARGE SCALE GENOMIC DNA]</scope>
    <source>
        <strain evidence="4">JCM 17839</strain>
    </source>
</reference>
<evidence type="ECO:0000256" key="1">
    <source>
        <dbReference type="SAM" id="MobiDB-lite"/>
    </source>
</evidence>
<proteinExistence type="predicted"/>
<protein>
    <submittedName>
        <fullName evidence="3">Uncharacterized protein</fullName>
    </submittedName>
</protein>